<evidence type="ECO:0000256" key="2">
    <source>
        <dbReference type="ARBA" id="ARBA00022729"/>
    </source>
</evidence>
<dbReference type="SUPFAM" id="SSF51445">
    <property type="entry name" value="(Trans)glycosidases"/>
    <property type="match status" value="1"/>
</dbReference>
<keyword evidence="4" id="KW-0326">Glycosidase</keyword>
<keyword evidence="2" id="KW-0732">Signal</keyword>
<dbReference type="InterPro" id="IPR017853">
    <property type="entry name" value="GH"/>
</dbReference>
<evidence type="ECO:0000259" key="5">
    <source>
        <dbReference type="Pfam" id="PF02055"/>
    </source>
</evidence>
<feature type="domain" description="Glycosyl hydrolase family 30 TIM-barrel" evidence="5">
    <location>
        <begin position="56"/>
        <end position="210"/>
    </location>
</feature>
<name>A0A2G9CD11_9BURK</name>
<dbReference type="PANTHER" id="PTHR11069:SF38">
    <property type="entry name" value="GLUCURONOXYLANASE XYNC"/>
    <property type="match status" value="1"/>
</dbReference>
<dbReference type="EMBL" id="PEOG01000021">
    <property type="protein sequence ID" value="PIM53389.1"/>
    <property type="molecule type" value="Genomic_DNA"/>
</dbReference>
<comment type="similarity">
    <text evidence="1 4">Belongs to the glycosyl hydrolase 30 family.</text>
</comment>
<organism evidence="6 7">
    <name type="scientific">Roseateles chitinivorans</name>
    <dbReference type="NCBI Taxonomy" id="2917965"/>
    <lineage>
        <taxon>Bacteria</taxon>
        <taxon>Pseudomonadati</taxon>
        <taxon>Pseudomonadota</taxon>
        <taxon>Betaproteobacteria</taxon>
        <taxon>Burkholderiales</taxon>
        <taxon>Sphaerotilaceae</taxon>
        <taxon>Roseateles</taxon>
    </lineage>
</organism>
<sequence length="392" mass="41245">MDGFGASDAWHGPLTNAQADLFFSPTSGIGLSLLRMGINQDGGTFSTWNNAKLAIARGARVWAAPWSPPASLKTTGDRNSGSLRSDAYATWATTLASFVTNFNGNVGSPLYAISAQNEPDFETDGKYDMCLYSFPDMAAFVGRLGAAVAALNLPSPPKILAPESASWDKLWSYASAIKADPVARGYVGIYATHQYGGVRPYQPLDKPLWETEQSSFEAFDPSIANALKVGGWINEAITSGNASAWHYWWLNGINDDNEGLIGKKGDFQLTKRLFALGHYARFVRPGWVRIGVDGSVSGVLVTAFKQPATGDFAVVVANSGGATTRTFSVPGADGSAVAAYVTADTPLGAIGTDGNLSLGSASQQVPASIPVAQGRFTAPLARGLTTFVGKAN</sequence>
<evidence type="ECO:0000256" key="3">
    <source>
        <dbReference type="ARBA" id="ARBA00022801"/>
    </source>
</evidence>
<dbReference type="InterPro" id="IPR001139">
    <property type="entry name" value="Glyco_hydro_30"/>
</dbReference>
<dbReference type="InterPro" id="IPR013780">
    <property type="entry name" value="Glyco_hydro_b"/>
</dbReference>
<evidence type="ECO:0000313" key="7">
    <source>
        <dbReference type="Proteomes" id="UP000231501"/>
    </source>
</evidence>
<evidence type="ECO:0000313" key="6">
    <source>
        <dbReference type="EMBL" id="PIM53389.1"/>
    </source>
</evidence>
<dbReference type="PANTHER" id="PTHR11069">
    <property type="entry name" value="GLUCOSYLCERAMIDASE"/>
    <property type="match status" value="1"/>
</dbReference>
<evidence type="ECO:0000256" key="1">
    <source>
        <dbReference type="ARBA" id="ARBA00005382"/>
    </source>
</evidence>
<dbReference type="GO" id="GO:0004348">
    <property type="term" value="F:glucosylceramidase activity"/>
    <property type="evidence" value="ECO:0007669"/>
    <property type="project" value="InterPro"/>
</dbReference>
<keyword evidence="3 4" id="KW-0378">Hydrolase</keyword>
<comment type="caution">
    <text evidence="6">The sequence shown here is derived from an EMBL/GenBank/DDBJ whole genome shotgun (WGS) entry which is preliminary data.</text>
</comment>
<keyword evidence="7" id="KW-1185">Reference proteome</keyword>
<dbReference type="GO" id="GO:0016020">
    <property type="term" value="C:membrane"/>
    <property type="evidence" value="ECO:0007669"/>
    <property type="project" value="GOC"/>
</dbReference>
<dbReference type="GO" id="GO:0006665">
    <property type="term" value="P:sphingolipid metabolic process"/>
    <property type="evidence" value="ECO:0007669"/>
    <property type="project" value="InterPro"/>
</dbReference>
<dbReference type="OrthoDB" id="9806701at2"/>
<dbReference type="AlphaFoldDB" id="A0A2G9CD11"/>
<protein>
    <recommendedName>
        <fullName evidence="5">Glycosyl hydrolase family 30 TIM-barrel domain-containing protein</fullName>
    </recommendedName>
</protein>
<accession>A0A2G9CD11</accession>
<dbReference type="Gene3D" id="2.60.40.1180">
    <property type="entry name" value="Golgi alpha-mannosidase II"/>
    <property type="match status" value="1"/>
</dbReference>
<proteinExistence type="inferred from homology"/>
<dbReference type="Proteomes" id="UP000231501">
    <property type="component" value="Unassembled WGS sequence"/>
</dbReference>
<dbReference type="InterPro" id="IPR033453">
    <property type="entry name" value="Glyco_hydro_30_TIM-barrel"/>
</dbReference>
<dbReference type="Gene3D" id="3.20.20.80">
    <property type="entry name" value="Glycosidases"/>
    <property type="match status" value="1"/>
</dbReference>
<dbReference type="RefSeq" id="WP_099861412.1">
    <property type="nucleotide sequence ID" value="NZ_PEOG01000021.1"/>
</dbReference>
<gene>
    <name evidence="6" type="ORF">CS062_09455</name>
</gene>
<dbReference type="Pfam" id="PF02055">
    <property type="entry name" value="Glyco_hydro_30"/>
    <property type="match status" value="1"/>
</dbReference>
<evidence type="ECO:0000256" key="4">
    <source>
        <dbReference type="RuleBase" id="RU361188"/>
    </source>
</evidence>
<reference evidence="6 7" key="1">
    <citation type="submission" date="2017-11" db="EMBL/GenBank/DDBJ databases">
        <title>Draft genome sequence of Mitsuaria sp. HWN-4.</title>
        <authorList>
            <person name="Gundlapally S.R."/>
        </authorList>
    </citation>
    <scope>NUCLEOTIDE SEQUENCE [LARGE SCALE GENOMIC DNA]</scope>
    <source>
        <strain evidence="6 7">HWN-4</strain>
    </source>
</reference>